<sequence>MMVAQCVTDVNNVLDNLQPSDVSLFKSRLSRLANFIEPLFQNKGWENHSLTLVINRVRKEAIENSAKILLFYQKKIQIDENIKQLLNINIIQLRRTAKTSQPVDLQDFTEFQIQ</sequence>
<proteinExistence type="predicted"/>
<accession>A0A146K2U0</accession>
<organism evidence="1">
    <name type="scientific">Trepomonas sp. PC1</name>
    <dbReference type="NCBI Taxonomy" id="1076344"/>
    <lineage>
        <taxon>Eukaryota</taxon>
        <taxon>Metamonada</taxon>
        <taxon>Diplomonadida</taxon>
        <taxon>Hexamitidae</taxon>
        <taxon>Hexamitinae</taxon>
        <taxon>Trepomonas</taxon>
    </lineage>
</organism>
<name>A0A146K2U0_9EUKA</name>
<feature type="non-terminal residue" evidence="1">
    <location>
        <position position="1"/>
    </location>
</feature>
<evidence type="ECO:0000313" key="1">
    <source>
        <dbReference type="EMBL" id="JAP91203.1"/>
    </source>
</evidence>
<dbReference type="EMBL" id="GDID01005403">
    <property type="protein sequence ID" value="JAP91203.1"/>
    <property type="molecule type" value="Transcribed_RNA"/>
</dbReference>
<feature type="non-terminal residue" evidence="1">
    <location>
        <position position="114"/>
    </location>
</feature>
<reference evidence="1" key="1">
    <citation type="submission" date="2015-07" db="EMBL/GenBank/DDBJ databases">
        <title>Adaptation to a free-living lifestyle via gene acquisitions in the diplomonad Trepomonas sp. PC1.</title>
        <authorList>
            <person name="Xu F."/>
            <person name="Jerlstrom-Hultqvist J."/>
            <person name="Kolisko M."/>
            <person name="Simpson A.G.B."/>
            <person name="Roger A.J."/>
            <person name="Svard S.G."/>
            <person name="Andersson J.O."/>
        </authorList>
    </citation>
    <scope>NUCLEOTIDE SEQUENCE</scope>
    <source>
        <strain evidence="1">PC1</strain>
    </source>
</reference>
<gene>
    <name evidence="1" type="ORF">TPC1_17253</name>
</gene>
<protein>
    <submittedName>
        <fullName evidence="1">Dynein heavy chain</fullName>
    </submittedName>
</protein>
<dbReference type="AlphaFoldDB" id="A0A146K2U0"/>